<dbReference type="Pfam" id="PF00172">
    <property type="entry name" value="Zn_clus"/>
    <property type="match status" value="1"/>
</dbReference>
<feature type="compositionally biased region" description="Polar residues" evidence="3">
    <location>
        <begin position="1018"/>
        <end position="1027"/>
    </location>
</feature>
<feature type="compositionally biased region" description="Low complexity" evidence="3">
    <location>
        <begin position="804"/>
        <end position="813"/>
    </location>
</feature>
<dbReference type="InterPro" id="IPR050987">
    <property type="entry name" value="AtrR-like"/>
</dbReference>
<name>A0A5B0MWD8_PUCGR</name>
<evidence type="ECO:0000313" key="5">
    <source>
        <dbReference type="EMBL" id="KAA1080378.1"/>
    </source>
</evidence>
<dbReference type="AlphaFoldDB" id="A0A5B0MWD8"/>
<reference evidence="5 6" key="1">
    <citation type="submission" date="2019-05" db="EMBL/GenBank/DDBJ databases">
        <title>Emergence of the Ug99 lineage of the wheat stem rust pathogen through somatic hybridization.</title>
        <authorList>
            <person name="Li F."/>
            <person name="Upadhyaya N.M."/>
            <person name="Sperschneider J."/>
            <person name="Matny O."/>
            <person name="Nguyen-Phuc H."/>
            <person name="Mago R."/>
            <person name="Raley C."/>
            <person name="Miller M.E."/>
            <person name="Silverstein K.A.T."/>
            <person name="Henningsen E."/>
            <person name="Hirsch C.D."/>
            <person name="Visser B."/>
            <person name="Pretorius Z.A."/>
            <person name="Steffenson B.J."/>
            <person name="Schwessinger B."/>
            <person name="Dodds P.N."/>
            <person name="Figueroa M."/>
        </authorList>
    </citation>
    <scope>NUCLEOTIDE SEQUENCE [LARGE SCALE GENOMIC DNA]</scope>
    <source>
        <strain evidence="5">21-0</strain>
    </source>
</reference>
<dbReference type="OrthoDB" id="4456959at2759"/>
<organism evidence="5 6">
    <name type="scientific">Puccinia graminis f. sp. tritici</name>
    <dbReference type="NCBI Taxonomy" id="56615"/>
    <lineage>
        <taxon>Eukaryota</taxon>
        <taxon>Fungi</taxon>
        <taxon>Dikarya</taxon>
        <taxon>Basidiomycota</taxon>
        <taxon>Pucciniomycotina</taxon>
        <taxon>Pucciniomycetes</taxon>
        <taxon>Pucciniales</taxon>
        <taxon>Pucciniaceae</taxon>
        <taxon>Puccinia</taxon>
    </lineage>
</organism>
<dbReference type="Gene3D" id="4.10.240.10">
    <property type="entry name" value="Zn(2)-C6 fungal-type DNA-binding domain"/>
    <property type="match status" value="1"/>
</dbReference>
<evidence type="ECO:0000259" key="4">
    <source>
        <dbReference type="PROSITE" id="PS50048"/>
    </source>
</evidence>
<feature type="compositionally biased region" description="Polar residues" evidence="3">
    <location>
        <begin position="1036"/>
        <end position="1059"/>
    </location>
</feature>
<dbReference type="Proteomes" id="UP000324748">
    <property type="component" value="Unassembled WGS sequence"/>
</dbReference>
<dbReference type="InterPro" id="IPR007219">
    <property type="entry name" value="XnlR_reg_dom"/>
</dbReference>
<dbReference type="SUPFAM" id="SSF57701">
    <property type="entry name" value="Zn2/Cys6 DNA-binding domain"/>
    <property type="match status" value="1"/>
</dbReference>
<dbReference type="GO" id="GO:0003677">
    <property type="term" value="F:DNA binding"/>
    <property type="evidence" value="ECO:0007669"/>
    <property type="project" value="InterPro"/>
</dbReference>
<sequence length="1195" mass="133791">MANSLPTADRYQLQQQQQQKESTIQFKPVDSTEQPKRVRQRTLRACDSCRKMKIKCMMNSDEPPCEACKLTSRDCKFEHVGVKREKPPSVREVEQLKRKIAQLEAVLIRLRPQIDLSLLPRTNDQAKTMANALQDTSSSHPPNPQISLAHQNLVLGTDDHHRNHEEIQHDSQDDEDDDDDDDDEEDEEDQDQDEDFRTMLKSMGECQLGSYQFLVQDKDPFSSQNHRKTHSLEDPDPNPDPDDQTASFIEQYRSNYLNQILKKDWPDDDLASKLLSTYFEFVHPYPPIVHELEFRKDYQAGLAKRNTEFQSLCYAIFAAASPYLDDPRVLYTSHSDGLHPRQSAGAIFAHASIVGATKFQTVNLVGLQSLAIISYYMLAMSNPRHTFALVVEFLRTAVTSGAHLEESARWNTSFLNNQLRKRAFFALIAVEKNTTSSLGYVNVPQSFCNLVSPPIFVEDATMSLLDKQDGMQPTPEARKQFREQLYSRPQTPGEAAFNSLWSVRNKLESKSRNMILNQLKAQSSPSAQTTSSSTTTQDDPNSKTKNNRHVFILNFGTALWEFIENEMNPMGRWNPSLTSKRDLFATSYCACLLWSILIRVNLEAVSVYPELVHRCLQAASSILDTLEDMKVLGHLDLLRGDIPYFLAPVGLFLLWAISQDNNPLVTADFKANAWVRITKCVEILNIPAPVSFVSEKLSLKFTAYMNHLKEEIHNPSLDPGTSTNISKKRPISEIMAKKVEQPTISNLLFSQHASPANSDSYVDPVQAPPSYADFNFSDFMSTTGTSQFPSWNYDANPPVAATGNPNPNNQQNPYDPSSYSHLQLQNLLLQSGNVPQQPLNYNAPNIPLSTNRPQQFNPEGSTNSSLHEGSDPSHLRSTFPSSTSSIPPEVTKDQQIYSGINNDGLTPTSSGTNYIKTAGNFVNNQSFDRNLFTVGNASNKNSDSSFPFNSNFIPMNFSNPADEIFNPPQRLASINHPDPNFLNPTHPIVPNQAYNLPSSRPPEANAYPNFIPQNPVFNHSSSTNFTNHKPAMTPKSYPSHSHSQSLNFHPSAGPSTQKVSHLNNQTFSKAQPFPPHPASSTSASFSDITFDVAPPFEFETQIDPNQKMFVSPYQINNDTGTSSGNDNNYRRRFAEGSSSLGPLTNLPPAGVLPQPVPFNGSANLSDGLQTDDQQMFSAICDTWLCAVENRRAIYI</sequence>
<feature type="region of interest" description="Disordered" evidence="3">
    <location>
        <begin position="1118"/>
        <end position="1165"/>
    </location>
</feature>
<feature type="region of interest" description="Disordered" evidence="3">
    <location>
        <begin position="1018"/>
        <end position="1059"/>
    </location>
</feature>
<dbReference type="CDD" id="cd12148">
    <property type="entry name" value="fungal_TF_MHR"/>
    <property type="match status" value="1"/>
</dbReference>
<protein>
    <recommendedName>
        <fullName evidence="4">Zn(2)-C6 fungal-type domain-containing protein</fullName>
    </recommendedName>
</protein>
<dbReference type="InterPro" id="IPR001138">
    <property type="entry name" value="Zn2Cys6_DnaBD"/>
</dbReference>
<feature type="domain" description="Zn(2)-C6 fungal-type" evidence="4">
    <location>
        <begin position="45"/>
        <end position="77"/>
    </location>
</feature>
<feature type="region of interest" description="Disordered" evidence="3">
    <location>
        <begin position="165"/>
        <end position="194"/>
    </location>
</feature>
<feature type="compositionally biased region" description="Low complexity" evidence="3">
    <location>
        <begin position="877"/>
        <end position="888"/>
    </location>
</feature>
<dbReference type="GO" id="GO:0000981">
    <property type="term" value="F:DNA-binding transcription factor activity, RNA polymerase II-specific"/>
    <property type="evidence" value="ECO:0007669"/>
    <property type="project" value="InterPro"/>
</dbReference>
<dbReference type="PROSITE" id="PS50048">
    <property type="entry name" value="ZN2_CY6_FUNGAL_2"/>
    <property type="match status" value="1"/>
</dbReference>
<dbReference type="Pfam" id="PF04082">
    <property type="entry name" value="Fungal_trans"/>
    <property type="match status" value="1"/>
</dbReference>
<feature type="compositionally biased region" description="Polar residues" evidence="3">
    <location>
        <begin position="834"/>
        <end position="867"/>
    </location>
</feature>
<gene>
    <name evidence="5" type="ORF">PGT21_004676</name>
</gene>
<feature type="compositionally biased region" description="Low complexity" evidence="3">
    <location>
        <begin position="521"/>
        <end position="539"/>
    </location>
</feature>
<feature type="region of interest" description="Disordered" evidence="3">
    <location>
        <begin position="790"/>
        <end position="818"/>
    </location>
</feature>
<dbReference type="PANTHER" id="PTHR46910:SF1">
    <property type="entry name" value="MISCELLANEOUS ZN(II)2CYS6 TRANSCRIPTION FACTOR (EUROFUNG)-RELATED"/>
    <property type="match status" value="1"/>
</dbReference>
<dbReference type="CDD" id="cd00067">
    <property type="entry name" value="GAL4"/>
    <property type="match status" value="1"/>
</dbReference>
<evidence type="ECO:0000256" key="1">
    <source>
        <dbReference type="ARBA" id="ARBA00022723"/>
    </source>
</evidence>
<dbReference type="EMBL" id="VSWC01000131">
    <property type="protein sequence ID" value="KAA1080378.1"/>
    <property type="molecule type" value="Genomic_DNA"/>
</dbReference>
<evidence type="ECO:0000313" key="6">
    <source>
        <dbReference type="Proteomes" id="UP000324748"/>
    </source>
</evidence>
<feature type="region of interest" description="Disordered" evidence="3">
    <location>
        <begin position="520"/>
        <end position="545"/>
    </location>
</feature>
<dbReference type="GO" id="GO:0008270">
    <property type="term" value="F:zinc ion binding"/>
    <property type="evidence" value="ECO:0007669"/>
    <property type="project" value="InterPro"/>
</dbReference>
<dbReference type="GO" id="GO:0006351">
    <property type="term" value="P:DNA-templated transcription"/>
    <property type="evidence" value="ECO:0007669"/>
    <property type="project" value="InterPro"/>
</dbReference>
<keyword evidence="1" id="KW-0479">Metal-binding</keyword>
<feature type="region of interest" description="Disordered" evidence="3">
    <location>
        <begin position="834"/>
        <end position="889"/>
    </location>
</feature>
<keyword evidence="2" id="KW-0539">Nucleus</keyword>
<feature type="compositionally biased region" description="Acidic residues" evidence="3">
    <location>
        <begin position="234"/>
        <end position="243"/>
    </location>
</feature>
<proteinExistence type="predicted"/>
<keyword evidence="6" id="KW-1185">Reference proteome</keyword>
<feature type="compositionally biased region" description="Acidic residues" evidence="3">
    <location>
        <begin position="172"/>
        <end position="194"/>
    </location>
</feature>
<feature type="region of interest" description="Disordered" evidence="3">
    <location>
        <begin position="1"/>
        <end position="36"/>
    </location>
</feature>
<dbReference type="InterPro" id="IPR036864">
    <property type="entry name" value="Zn2-C6_fun-type_DNA-bd_sf"/>
</dbReference>
<dbReference type="PANTHER" id="PTHR46910">
    <property type="entry name" value="TRANSCRIPTION FACTOR PDR1"/>
    <property type="match status" value="1"/>
</dbReference>
<evidence type="ECO:0000256" key="2">
    <source>
        <dbReference type="ARBA" id="ARBA00023242"/>
    </source>
</evidence>
<dbReference type="SMART" id="SM00066">
    <property type="entry name" value="GAL4"/>
    <property type="match status" value="1"/>
</dbReference>
<feature type="region of interest" description="Disordered" evidence="3">
    <location>
        <begin position="221"/>
        <end position="245"/>
    </location>
</feature>
<dbReference type="PROSITE" id="PS00463">
    <property type="entry name" value="ZN2_CY6_FUNGAL_1"/>
    <property type="match status" value="1"/>
</dbReference>
<comment type="caution">
    <text evidence="5">The sequence shown here is derived from an EMBL/GenBank/DDBJ whole genome shotgun (WGS) entry which is preliminary data.</text>
</comment>
<evidence type="ECO:0000256" key="3">
    <source>
        <dbReference type="SAM" id="MobiDB-lite"/>
    </source>
</evidence>
<feature type="compositionally biased region" description="Polar residues" evidence="3">
    <location>
        <begin position="1118"/>
        <end position="1127"/>
    </location>
</feature>
<accession>A0A5B0MWD8</accession>